<name>A0AAE3MCV9_9BACT</name>
<dbReference type="RefSeq" id="WP_301198978.1">
    <property type="nucleotide sequence ID" value="NZ_JAPDPI010000013.1"/>
</dbReference>
<dbReference type="Gene3D" id="2.40.170.20">
    <property type="entry name" value="TonB-dependent receptor, beta-barrel domain"/>
    <property type="match status" value="1"/>
</dbReference>
<dbReference type="InterPro" id="IPR008969">
    <property type="entry name" value="CarboxyPept-like_regulatory"/>
</dbReference>
<evidence type="ECO:0000256" key="2">
    <source>
        <dbReference type="ARBA" id="ARBA00023136"/>
    </source>
</evidence>
<keyword evidence="5" id="KW-1185">Reference proteome</keyword>
<dbReference type="EMBL" id="JAPDPI010000013">
    <property type="protein sequence ID" value="MCW3805608.1"/>
    <property type="molecule type" value="Genomic_DNA"/>
</dbReference>
<dbReference type="SUPFAM" id="SSF49464">
    <property type="entry name" value="Carboxypeptidase regulatory domain-like"/>
    <property type="match status" value="1"/>
</dbReference>
<dbReference type="SUPFAM" id="SSF56935">
    <property type="entry name" value="Porins"/>
    <property type="match status" value="1"/>
</dbReference>
<organism evidence="4 5">
    <name type="scientific">Plebeiibacterium marinum</name>
    <dbReference type="NCBI Taxonomy" id="2992111"/>
    <lineage>
        <taxon>Bacteria</taxon>
        <taxon>Pseudomonadati</taxon>
        <taxon>Bacteroidota</taxon>
        <taxon>Bacteroidia</taxon>
        <taxon>Marinilabiliales</taxon>
        <taxon>Marinilabiliaceae</taxon>
        <taxon>Plebeiibacterium</taxon>
    </lineage>
</organism>
<protein>
    <submittedName>
        <fullName evidence="4">Plug domain-containing protein</fullName>
    </submittedName>
</protein>
<reference evidence="4" key="1">
    <citation type="submission" date="2022-10" db="EMBL/GenBank/DDBJ databases">
        <authorList>
            <person name="Yu W.X."/>
        </authorList>
    </citation>
    <scope>NUCLEOTIDE SEQUENCE</scope>
    <source>
        <strain evidence="4">D04</strain>
    </source>
</reference>
<gene>
    <name evidence="4" type="ORF">OM074_08200</name>
</gene>
<evidence type="ECO:0000313" key="4">
    <source>
        <dbReference type="EMBL" id="MCW3805608.1"/>
    </source>
</evidence>
<evidence type="ECO:0000256" key="1">
    <source>
        <dbReference type="ARBA" id="ARBA00004442"/>
    </source>
</evidence>
<dbReference type="Proteomes" id="UP001207408">
    <property type="component" value="Unassembled WGS sequence"/>
</dbReference>
<proteinExistence type="predicted"/>
<comment type="subcellular location">
    <subcellularLocation>
        <location evidence="1">Cell outer membrane</location>
    </subcellularLocation>
</comment>
<dbReference type="InterPro" id="IPR036942">
    <property type="entry name" value="Beta-barrel_TonB_sf"/>
</dbReference>
<evidence type="ECO:0000313" key="5">
    <source>
        <dbReference type="Proteomes" id="UP001207408"/>
    </source>
</evidence>
<accession>A0AAE3MCV9</accession>
<keyword evidence="3" id="KW-0998">Cell outer membrane</keyword>
<sequence length="710" mass="79990">MGTVLTNTGVPVNNVQIINVANNTGTVTDSLGKFQIVASLGDILEFHHLNYQSFFLPVVNFKNDTVVLQTKDFSIEEINVSSSSSNDYSQSSLEKMNQIPSFLGEKDIVKYLSTLPGVTSLSMLDEGIYVRGGNSSQNAYLVNGVAVSDPQHIGGILSIFDPFVLSNSKFFKSGFPAQYNGSLSSYIDMSPSKYTDNSFYGELNVGFLSSSVKTRFSPDKKKKSLLNMSFRKSYFQLIADLYNSSGEESIPSYSFSDFTISYDFPINSKWKVSAFGLVTNDQLPISVGNSFSYDLKWGSFSSNIKLDGILTKQTRISTVVGFNKNESMVGVLSEVDSKTDTQTDQLSILTRLNTNISDELQLVSGVGYVQKNYKYNQESENVANQNLTNEILYPFVEGVCFMGDSYILKAGINALVYFGENTEFFLSPRFKLSSVNPNVSWWLDYANTRQFEERMNVLTVQSPVDVWVPVGQNMPASCDQFSLGTKIRMSRNVKMKAALFHKKMRRIKDFDAYNRIDINQSIDKMISGTGNARGIELDVACNTSKIYSRVNYTYSEIRNQFADINQGEYFNPQYDVRHNMLVNLSGSISEKVKVNALWTYRSGVTATVPEGVAVAKDISKGSMEYIPVYKTRYNYRLPANHRLDVNFEYIKSLKHSVIKLNAGAYNVYNQQNSTFVYVAPENKDDYFIRFRLKSRVIFPFMPYVTLTYVL</sequence>
<keyword evidence="2" id="KW-0472">Membrane</keyword>
<dbReference type="AlphaFoldDB" id="A0AAE3MCV9"/>
<comment type="caution">
    <text evidence="4">The sequence shown here is derived from an EMBL/GenBank/DDBJ whole genome shotgun (WGS) entry which is preliminary data.</text>
</comment>
<evidence type="ECO:0000256" key="3">
    <source>
        <dbReference type="ARBA" id="ARBA00023237"/>
    </source>
</evidence>
<dbReference type="GO" id="GO:0009279">
    <property type="term" value="C:cell outer membrane"/>
    <property type="evidence" value="ECO:0007669"/>
    <property type="project" value="UniProtKB-SubCell"/>
</dbReference>